<dbReference type="Proteomes" id="UP000198870">
    <property type="component" value="Unassembled WGS sequence"/>
</dbReference>
<sequence length="296" mass="32801">MEPPILEVRNLVKHYADVEAVKGISFSIRPGTCFGLLGPNGAGKTTTIEVIEGILPETSGEILYKDAPRGESFSREAGIQFQNTELPMFLTVGETLETFRHLYTKRAGREALIAICRLEEILKRDNRKISGGQKQRLLLAMALANDPDLIFLDEPTTGLDPQARRHLWEIVENLKRDGKTVVLTTHYMDEAEKLCDELAIMDHGRIIAMGATEALLSAHCRGSSIFLPGTANDDTFATLTTPWFRLKDGRIAIQTENPDSSLRELVAMGIDLSGIVVMPQNLEDLFLKLTGKALRN</sequence>
<dbReference type="Gene3D" id="3.40.50.300">
    <property type="entry name" value="P-loop containing nucleotide triphosphate hydrolases"/>
    <property type="match status" value="1"/>
</dbReference>
<reference evidence="7 8" key="1">
    <citation type="submission" date="2016-10" db="EMBL/GenBank/DDBJ databases">
        <authorList>
            <person name="de Groot N.N."/>
        </authorList>
    </citation>
    <scope>NUCLEOTIDE SEQUENCE [LARGE SCALE GENOMIC DNA]</scope>
    <source>
        <strain evidence="7 8">AA1</strain>
    </source>
</reference>
<dbReference type="InterPro" id="IPR003439">
    <property type="entry name" value="ABC_transporter-like_ATP-bd"/>
</dbReference>
<feature type="domain" description="ABC transporter" evidence="6">
    <location>
        <begin position="6"/>
        <end position="228"/>
    </location>
</feature>
<dbReference type="AlphaFoldDB" id="A0A1G5JQW2"/>
<dbReference type="PROSITE" id="PS50893">
    <property type="entry name" value="ABC_TRANSPORTER_2"/>
    <property type="match status" value="1"/>
</dbReference>
<keyword evidence="5 7" id="KW-0067">ATP-binding</keyword>
<dbReference type="InterPro" id="IPR017871">
    <property type="entry name" value="ABC_transporter-like_CS"/>
</dbReference>
<dbReference type="CDD" id="cd03230">
    <property type="entry name" value="ABC_DR_subfamily_A"/>
    <property type="match status" value="1"/>
</dbReference>
<dbReference type="InterPro" id="IPR050763">
    <property type="entry name" value="ABC_transporter_ATP-binding"/>
</dbReference>
<protein>
    <submittedName>
        <fullName evidence="7">ABC-2 type transport system ATP-binding protein</fullName>
    </submittedName>
</protein>
<proteinExistence type="inferred from homology"/>
<accession>A0A1G5JQW2</accession>
<dbReference type="InterPro" id="IPR003593">
    <property type="entry name" value="AAA+_ATPase"/>
</dbReference>
<gene>
    <name evidence="7" type="ORF">SAMN05216233_1388</name>
</gene>
<evidence type="ECO:0000313" key="8">
    <source>
        <dbReference type="Proteomes" id="UP000198870"/>
    </source>
</evidence>
<keyword evidence="4" id="KW-0547">Nucleotide-binding</keyword>
<evidence type="ECO:0000313" key="7">
    <source>
        <dbReference type="EMBL" id="SCY90250.1"/>
    </source>
</evidence>
<dbReference type="PANTHER" id="PTHR42711">
    <property type="entry name" value="ABC TRANSPORTER ATP-BINDING PROTEIN"/>
    <property type="match status" value="1"/>
</dbReference>
<dbReference type="InterPro" id="IPR027417">
    <property type="entry name" value="P-loop_NTPase"/>
</dbReference>
<dbReference type="SMART" id="SM00382">
    <property type="entry name" value="AAA"/>
    <property type="match status" value="1"/>
</dbReference>
<evidence type="ECO:0000256" key="3">
    <source>
        <dbReference type="ARBA" id="ARBA00022458"/>
    </source>
</evidence>
<dbReference type="GO" id="GO:0016887">
    <property type="term" value="F:ATP hydrolysis activity"/>
    <property type="evidence" value="ECO:0007669"/>
    <property type="project" value="InterPro"/>
</dbReference>
<keyword evidence="8" id="KW-1185">Reference proteome</keyword>
<dbReference type="GO" id="GO:0005524">
    <property type="term" value="F:ATP binding"/>
    <property type="evidence" value="ECO:0007669"/>
    <property type="project" value="UniProtKB-KW"/>
</dbReference>
<evidence type="ECO:0000256" key="2">
    <source>
        <dbReference type="ARBA" id="ARBA00022448"/>
    </source>
</evidence>
<dbReference type="STRING" id="419481.SAMN05216233_1388"/>
<dbReference type="RefSeq" id="WP_092215887.1">
    <property type="nucleotide sequence ID" value="NZ_FMUX01000038.1"/>
</dbReference>
<keyword evidence="3" id="KW-0536">Nodulation</keyword>
<evidence type="ECO:0000256" key="1">
    <source>
        <dbReference type="ARBA" id="ARBA00005417"/>
    </source>
</evidence>
<comment type="similarity">
    <text evidence="1">Belongs to the ABC transporter superfamily.</text>
</comment>
<evidence type="ECO:0000256" key="5">
    <source>
        <dbReference type="ARBA" id="ARBA00022840"/>
    </source>
</evidence>
<dbReference type="SUPFAM" id="SSF52540">
    <property type="entry name" value="P-loop containing nucleoside triphosphate hydrolases"/>
    <property type="match status" value="1"/>
</dbReference>
<dbReference type="OrthoDB" id="9805130at2"/>
<evidence type="ECO:0000256" key="4">
    <source>
        <dbReference type="ARBA" id="ARBA00022741"/>
    </source>
</evidence>
<organism evidence="7 8">
    <name type="scientific">Desulfoluna spongiiphila</name>
    <dbReference type="NCBI Taxonomy" id="419481"/>
    <lineage>
        <taxon>Bacteria</taxon>
        <taxon>Pseudomonadati</taxon>
        <taxon>Thermodesulfobacteriota</taxon>
        <taxon>Desulfobacteria</taxon>
        <taxon>Desulfobacterales</taxon>
        <taxon>Desulfolunaceae</taxon>
        <taxon>Desulfoluna</taxon>
    </lineage>
</organism>
<dbReference type="EMBL" id="FMUX01000038">
    <property type="protein sequence ID" value="SCY90250.1"/>
    <property type="molecule type" value="Genomic_DNA"/>
</dbReference>
<dbReference type="Pfam" id="PF00005">
    <property type="entry name" value="ABC_tran"/>
    <property type="match status" value="1"/>
</dbReference>
<dbReference type="PROSITE" id="PS00211">
    <property type="entry name" value="ABC_TRANSPORTER_1"/>
    <property type="match status" value="1"/>
</dbReference>
<name>A0A1G5JQW2_9BACT</name>
<keyword evidence="2" id="KW-0813">Transport</keyword>
<dbReference type="PANTHER" id="PTHR42711:SF5">
    <property type="entry name" value="ABC TRANSPORTER ATP-BINDING PROTEIN NATA"/>
    <property type="match status" value="1"/>
</dbReference>
<evidence type="ECO:0000259" key="6">
    <source>
        <dbReference type="PROSITE" id="PS50893"/>
    </source>
</evidence>